<dbReference type="EMBL" id="JAWQEG010007029">
    <property type="protein sequence ID" value="KAK3853265.1"/>
    <property type="molecule type" value="Genomic_DNA"/>
</dbReference>
<comment type="caution">
    <text evidence="2">The sequence shown here is derived from an EMBL/GenBank/DDBJ whole genome shotgun (WGS) entry which is preliminary data.</text>
</comment>
<gene>
    <name evidence="2" type="ORF">Pcinc_040187</name>
</gene>
<feature type="compositionally biased region" description="Polar residues" evidence="1">
    <location>
        <begin position="71"/>
        <end position="80"/>
    </location>
</feature>
<evidence type="ECO:0000313" key="2">
    <source>
        <dbReference type="EMBL" id="KAK3853265.1"/>
    </source>
</evidence>
<accession>A0AAE1BME6</accession>
<evidence type="ECO:0000313" key="3">
    <source>
        <dbReference type="Proteomes" id="UP001286313"/>
    </source>
</evidence>
<organism evidence="2 3">
    <name type="scientific">Petrolisthes cinctipes</name>
    <name type="common">Flat porcelain crab</name>
    <dbReference type="NCBI Taxonomy" id="88211"/>
    <lineage>
        <taxon>Eukaryota</taxon>
        <taxon>Metazoa</taxon>
        <taxon>Ecdysozoa</taxon>
        <taxon>Arthropoda</taxon>
        <taxon>Crustacea</taxon>
        <taxon>Multicrustacea</taxon>
        <taxon>Malacostraca</taxon>
        <taxon>Eumalacostraca</taxon>
        <taxon>Eucarida</taxon>
        <taxon>Decapoda</taxon>
        <taxon>Pleocyemata</taxon>
        <taxon>Anomura</taxon>
        <taxon>Galatheoidea</taxon>
        <taxon>Porcellanidae</taxon>
        <taxon>Petrolisthes</taxon>
    </lineage>
</organism>
<proteinExistence type="predicted"/>
<keyword evidence="3" id="KW-1185">Reference proteome</keyword>
<dbReference type="AlphaFoldDB" id="A0AAE1BME6"/>
<sequence>MVEGCVGGGPGVRQCGGLVAYLSGGRGRILGNLLPRPDSSDPSRGIGGKVPVKRPGKSTGPLRVGGRSFKNPETSATSLSRVRLKDKPPCIADGN</sequence>
<evidence type="ECO:0000256" key="1">
    <source>
        <dbReference type="SAM" id="MobiDB-lite"/>
    </source>
</evidence>
<feature type="region of interest" description="Disordered" evidence="1">
    <location>
        <begin position="32"/>
        <end position="95"/>
    </location>
</feature>
<dbReference type="Proteomes" id="UP001286313">
    <property type="component" value="Unassembled WGS sequence"/>
</dbReference>
<name>A0AAE1BME6_PETCI</name>
<protein>
    <submittedName>
        <fullName evidence="2">Uncharacterized protein</fullName>
    </submittedName>
</protein>
<reference evidence="2" key="1">
    <citation type="submission" date="2023-10" db="EMBL/GenBank/DDBJ databases">
        <title>Genome assemblies of two species of porcelain crab, Petrolisthes cinctipes and Petrolisthes manimaculis (Anomura: Porcellanidae).</title>
        <authorList>
            <person name="Angst P."/>
        </authorList>
    </citation>
    <scope>NUCLEOTIDE SEQUENCE</scope>
    <source>
        <strain evidence="2">PB745_01</strain>
        <tissue evidence="2">Gill</tissue>
    </source>
</reference>